<sequence>MTRSSQDSSINEGFLSSLPSPFQISHLKDYQHPHLDDQICGQVQGQKNVCAPKNLPYSGSVEAGHAVEGLSLHQNPRDMMYCLTNQASGSAKLAPIDVVAGIAGDECSISRDENVAISQGCKNEIALPGNLVVCAAGMQIAKLVLPAMTSLMEVESRSKKCQKYPVGGHSRYLNLEPSLTMDWLEISWDELHIKEHVVASTFLLFFSNMETFRTTVNFIVFADVAAKVLTVQDIHDDHQFTEFLREVAIVKYVRHPNVVLFMGADTKRPHLSIRKSISLDTQANSWRNNGSEGGGYGWLWTWLSIFFAVHQSACNSLDFPFSLSGWPLNSFEENPQMRSLMCTVL</sequence>
<comment type="caution">
    <text evidence="1">The sequence shown here is derived from an EMBL/GenBank/DDBJ whole genome shotgun (WGS) entry which is preliminary data.</text>
</comment>
<dbReference type="Proteomes" id="UP001630127">
    <property type="component" value="Unassembled WGS sequence"/>
</dbReference>
<evidence type="ECO:0000313" key="2">
    <source>
        <dbReference type="Proteomes" id="UP001630127"/>
    </source>
</evidence>
<dbReference type="Gene3D" id="3.30.200.20">
    <property type="entry name" value="Phosphorylase Kinase, domain 1"/>
    <property type="match status" value="1"/>
</dbReference>
<proteinExistence type="predicted"/>
<organism evidence="1 2">
    <name type="scientific">Cinchona calisaya</name>
    <dbReference type="NCBI Taxonomy" id="153742"/>
    <lineage>
        <taxon>Eukaryota</taxon>
        <taxon>Viridiplantae</taxon>
        <taxon>Streptophyta</taxon>
        <taxon>Embryophyta</taxon>
        <taxon>Tracheophyta</taxon>
        <taxon>Spermatophyta</taxon>
        <taxon>Magnoliopsida</taxon>
        <taxon>eudicotyledons</taxon>
        <taxon>Gunneridae</taxon>
        <taxon>Pentapetalae</taxon>
        <taxon>asterids</taxon>
        <taxon>lamiids</taxon>
        <taxon>Gentianales</taxon>
        <taxon>Rubiaceae</taxon>
        <taxon>Cinchonoideae</taxon>
        <taxon>Cinchoneae</taxon>
        <taxon>Cinchona</taxon>
    </lineage>
</organism>
<reference evidence="1 2" key="1">
    <citation type="submission" date="2024-11" db="EMBL/GenBank/DDBJ databases">
        <title>A near-complete genome assembly of Cinchona calisaya.</title>
        <authorList>
            <person name="Lian D.C."/>
            <person name="Zhao X.W."/>
            <person name="Wei L."/>
        </authorList>
    </citation>
    <scope>NUCLEOTIDE SEQUENCE [LARGE SCALE GENOMIC DNA]</scope>
    <source>
        <tissue evidence="1">Nenye</tissue>
    </source>
</reference>
<accession>A0ABD2Z482</accession>
<evidence type="ECO:0000313" key="1">
    <source>
        <dbReference type="EMBL" id="KAL3514288.1"/>
    </source>
</evidence>
<gene>
    <name evidence="1" type="ORF">ACH5RR_027005</name>
</gene>
<dbReference type="AlphaFoldDB" id="A0ABD2Z482"/>
<protein>
    <submittedName>
        <fullName evidence="1">Uncharacterized protein</fullName>
    </submittedName>
</protein>
<keyword evidence="2" id="KW-1185">Reference proteome</keyword>
<dbReference type="InterPro" id="IPR011009">
    <property type="entry name" value="Kinase-like_dom_sf"/>
</dbReference>
<name>A0ABD2Z482_9GENT</name>
<dbReference type="EMBL" id="JBJUIK010000011">
    <property type="protein sequence ID" value="KAL3514288.1"/>
    <property type="molecule type" value="Genomic_DNA"/>
</dbReference>
<dbReference type="SUPFAM" id="SSF56112">
    <property type="entry name" value="Protein kinase-like (PK-like)"/>
    <property type="match status" value="1"/>
</dbReference>